<dbReference type="InterPro" id="IPR004333">
    <property type="entry name" value="SBP_dom"/>
</dbReference>
<dbReference type="AlphaFoldDB" id="A0A7S0XCX7"/>
<feature type="region of interest" description="Disordered" evidence="1">
    <location>
        <begin position="172"/>
        <end position="223"/>
    </location>
</feature>
<reference evidence="3" key="1">
    <citation type="submission" date="2021-01" db="EMBL/GenBank/DDBJ databases">
        <authorList>
            <person name="Corre E."/>
            <person name="Pelletier E."/>
            <person name="Niang G."/>
            <person name="Scheremetjew M."/>
            <person name="Finn R."/>
            <person name="Kale V."/>
            <person name="Holt S."/>
            <person name="Cochrane G."/>
            <person name="Meng A."/>
            <person name="Brown T."/>
            <person name="Cohen L."/>
        </authorList>
    </citation>
    <scope>NUCLEOTIDE SEQUENCE</scope>
    <source>
        <strain evidence="3">SL-175</strain>
    </source>
</reference>
<dbReference type="PROSITE" id="PS51141">
    <property type="entry name" value="ZF_SBP"/>
    <property type="match status" value="1"/>
</dbReference>
<feature type="region of interest" description="Disordered" evidence="1">
    <location>
        <begin position="1"/>
        <end position="29"/>
    </location>
</feature>
<dbReference type="EMBL" id="HBFC01027843">
    <property type="protein sequence ID" value="CAD8715280.1"/>
    <property type="molecule type" value="Transcribed_RNA"/>
</dbReference>
<dbReference type="SUPFAM" id="SSF103612">
    <property type="entry name" value="SBT domain"/>
    <property type="match status" value="1"/>
</dbReference>
<dbReference type="GO" id="GO:0005634">
    <property type="term" value="C:nucleus"/>
    <property type="evidence" value="ECO:0007669"/>
    <property type="project" value="InterPro"/>
</dbReference>
<dbReference type="Pfam" id="PF03110">
    <property type="entry name" value="SBP"/>
    <property type="match status" value="1"/>
</dbReference>
<feature type="domain" description="SBP-type" evidence="2">
    <location>
        <begin position="243"/>
        <end position="320"/>
    </location>
</feature>
<accession>A0A7S0XCX7</accession>
<proteinExistence type="predicted"/>
<evidence type="ECO:0000313" key="3">
    <source>
        <dbReference type="EMBL" id="CAD8715280.1"/>
    </source>
</evidence>
<organism evidence="3">
    <name type="scientific">Mantoniella antarctica</name>
    <dbReference type="NCBI Taxonomy" id="81844"/>
    <lineage>
        <taxon>Eukaryota</taxon>
        <taxon>Viridiplantae</taxon>
        <taxon>Chlorophyta</taxon>
        <taxon>Mamiellophyceae</taxon>
        <taxon>Mamiellales</taxon>
        <taxon>Mamiellaceae</taxon>
        <taxon>Mantoniella</taxon>
    </lineage>
</organism>
<name>A0A7S0XCX7_9CHLO</name>
<feature type="region of interest" description="Disordered" evidence="1">
    <location>
        <begin position="92"/>
        <end position="112"/>
    </location>
</feature>
<dbReference type="InterPro" id="IPR036893">
    <property type="entry name" value="SBP_sf"/>
</dbReference>
<sequence>MAQQGQPHVISRADGHRVMPQGNGGGAGPEMGLPIAMPIGQHATADPWEVVRLCANAGKRARVVEALTQQHRRQIVMSPWNAARVYAAAVDTGTPAPAPDSRTREDLGGEGGGNAARVYPATVGAGPPAPAPIRFMGANLREGGGGNAARLYAAAAFASDSRAPAPVVSIGGGPRGDGDEGTGGATSPIGLIGREDPQGLLRVGEGQGGEDREGGGPHLKGSARKHIKHSAVCQARAPSIMEARVCPVQGCSALCFGSHKKRIERLLCSHHAGLPQVVVSGEIMRFCQVCYVLHRGDAFHGKNKTCNAVLERKKFLRTGILGPPRRKSGFAQLEAALARPQVELPVSAPGVSVACALPGAAIVHLGAAITHPAAAIAHPETAIVHPGPAIAHTEAANACLGATIPFTIAAIARSAIAPPAPTSGSGTTASVMAGLVAAGAASAEGGNLEVLRWMREQDPACTWNAETRAWAAVGEHHLEVLKWAHEQQ</sequence>
<dbReference type="GO" id="GO:0003677">
    <property type="term" value="F:DNA binding"/>
    <property type="evidence" value="ECO:0007669"/>
    <property type="project" value="InterPro"/>
</dbReference>
<dbReference type="Gene3D" id="4.10.1100.10">
    <property type="entry name" value="Transcription factor, SBP-box domain"/>
    <property type="match status" value="1"/>
</dbReference>
<evidence type="ECO:0000259" key="2">
    <source>
        <dbReference type="PROSITE" id="PS51141"/>
    </source>
</evidence>
<protein>
    <recommendedName>
        <fullName evidence="2">SBP-type domain-containing protein</fullName>
    </recommendedName>
</protein>
<evidence type="ECO:0000256" key="1">
    <source>
        <dbReference type="SAM" id="MobiDB-lite"/>
    </source>
</evidence>
<gene>
    <name evidence="3" type="ORF">MANT1106_LOCUS16697</name>
</gene>